<dbReference type="KEGG" id="ckp:ckrop_1931"/>
<evidence type="ECO:0000313" key="2">
    <source>
        <dbReference type="EMBL" id="ACR18645.1"/>
    </source>
</evidence>
<dbReference type="EMBL" id="CP001620">
    <property type="protein sequence ID" value="ACR18645.1"/>
    <property type="molecule type" value="Genomic_DNA"/>
</dbReference>
<dbReference type="RefSeq" id="WP_012732532.1">
    <property type="nucleotide sequence ID" value="NC_012704.1"/>
</dbReference>
<keyword evidence="3" id="KW-1185">Reference proteome</keyword>
<dbReference type="OrthoDB" id="4417389at2"/>
<evidence type="ECO:0000256" key="1">
    <source>
        <dbReference type="SAM" id="MobiDB-lite"/>
    </source>
</evidence>
<dbReference type="Proteomes" id="UP000001473">
    <property type="component" value="Chromosome"/>
</dbReference>
<name>C4LLE0_CORK4</name>
<gene>
    <name evidence="2" type="ordered locus">ckrop_1931</name>
</gene>
<protein>
    <submittedName>
        <fullName evidence="2">Uncharacterized protein</fullName>
    </submittedName>
</protein>
<dbReference type="eggNOG" id="ENOG5031WQC">
    <property type="taxonomic scope" value="Bacteria"/>
</dbReference>
<reference evidence="2 3" key="1">
    <citation type="journal article" date="2008" name="J. Biotechnol.">
        <title>Ultrafast pyrosequencing of Corynebacterium kroppenstedtii DSM44385 revealed insights into the physiology of a lipophilic corynebacterium that lacks mycolic acids.</title>
        <authorList>
            <person name="Tauch A."/>
            <person name="Schneider J."/>
            <person name="Szczepanowski R."/>
            <person name="Tilker A."/>
            <person name="Viehoever P."/>
            <person name="Gartemann K.-H."/>
            <person name="Arnold W."/>
            <person name="Blom J."/>
            <person name="Brinkrolf K."/>
            <person name="Brune I."/>
            <person name="Goetker S."/>
            <person name="Weisshaar B."/>
            <person name="Goesmann A."/>
            <person name="Droege M."/>
            <person name="Puehler A."/>
        </authorList>
    </citation>
    <scope>NUCLEOTIDE SEQUENCE [LARGE SCALE GENOMIC DNA]</scope>
    <source>
        <strain evidence="3">DSM 44385 / JCM 11950 / CIP 105744 / CCUG 35717</strain>
    </source>
</reference>
<accession>C4LLE0</accession>
<organism evidence="2 3">
    <name type="scientific">Corynebacterium kroppenstedtii (strain DSM 44385 / JCM 11950 / CIP 105744 / CCUG 35717)</name>
    <dbReference type="NCBI Taxonomy" id="645127"/>
    <lineage>
        <taxon>Bacteria</taxon>
        <taxon>Bacillati</taxon>
        <taxon>Actinomycetota</taxon>
        <taxon>Actinomycetes</taxon>
        <taxon>Mycobacteriales</taxon>
        <taxon>Corynebacteriaceae</taxon>
        <taxon>Corynebacterium</taxon>
    </lineage>
</organism>
<feature type="region of interest" description="Disordered" evidence="1">
    <location>
        <begin position="474"/>
        <end position="506"/>
    </location>
</feature>
<dbReference type="HOGENOM" id="CLU_431965_0_0_11"/>
<feature type="compositionally biased region" description="Low complexity" evidence="1">
    <location>
        <begin position="483"/>
        <end position="494"/>
    </location>
</feature>
<evidence type="ECO:0000313" key="3">
    <source>
        <dbReference type="Proteomes" id="UP000001473"/>
    </source>
</evidence>
<proteinExistence type="predicted"/>
<dbReference type="AlphaFoldDB" id="C4LLE0"/>
<sequence length="650" mass="70128">MNITIAAWTGGLAIPRHSRGLALTPGSSARHISIESAGGCTHTLEAIEREYTHIQWLLGGSPLDETALGYVYPQDLHITGGGLTNGDFAVVDFSDAPRDYSPDASLATAHEISTTTAGSVLSEHIPLWNLAEPLGLLALAVREYFPGSTIRDLTRDYADRCSEGNYETGSANHDGSTMAFGRLAYSVAHRTGIEPASFFPPITLHVHAEDPIFTERVLERLIDRAQAFATAFGSTVDCRTVFHDVRRHSSFPSTVHEPDAEETPVILYRIPLDTGILPDDCFPSVVSEAVTPPFSVESQAIREHKAVVVHRDPESGVIEARSFTPDRTLIDRRIQWGDYLRSAEAIDQLQRECLLADPDCLGTHATPTVMWESLATWGLSEDVRAGMTGMSELNDISADRETHTSSPTTTVWAVHPNVVSLMRDSVDRPLLTMEVDATAPLGSVIHDVCDVVDELGVNPAMDFPVEIVRAGTARSETPVAAQTRTATDSASSGGTSPGNPRRASHSDSLPCLWPLVLGARSDAVTDQAIALAAVRLALRECVLRGVSWVGVKHSRVAGSAAEHCITVAIAHRDDDAEDAEDALIEGVNDAVNRICANHFPGSHIACQVVNAEGCIDIRQWITAIGYHPIFGLLPAYMQLERLGRAETTDG</sequence>